<keyword evidence="1" id="KW-1133">Transmembrane helix</keyword>
<proteinExistence type="predicted"/>
<accession>A0ABT6AX28</accession>
<keyword evidence="4" id="KW-1185">Reference proteome</keyword>
<dbReference type="RefSeq" id="WP_276267468.1">
    <property type="nucleotide sequence ID" value="NZ_JARJLM010000484.1"/>
</dbReference>
<sequence>MNASLGFLTALAFTFSGFAALSQTLDRHYAERNGRGASPGVSERLRLHGLGWTALALALAACVRQEGWPMGTASWIGTLTAGALLLVLLLTYAPAIAVRAARWAGALGGCAMLLSGMVH</sequence>
<evidence type="ECO:0000313" key="3">
    <source>
        <dbReference type="EMBL" id="MDF3837181.1"/>
    </source>
</evidence>
<protein>
    <submittedName>
        <fullName evidence="3">DUF3325 domain-containing protein</fullName>
    </submittedName>
</protein>
<evidence type="ECO:0000256" key="2">
    <source>
        <dbReference type="SAM" id="SignalP"/>
    </source>
</evidence>
<keyword evidence="2" id="KW-0732">Signal</keyword>
<organism evidence="3 4">
    <name type="scientific">Cupriavidus basilensis</name>
    <dbReference type="NCBI Taxonomy" id="68895"/>
    <lineage>
        <taxon>Bacteria</taxon>
        <taxon>Pseudomonadati</taxon>
        <taxon>Pseudomonadota</taxon>
        <taxon>Betaproteobacteria</taxon>
        <taxon>Burkholderiales</taxon>
        <taxon>Burkholderiaceae</taxon>
        <taxon>Cupriavidus</taxon>
    </lineage>
</organism>
<keyword evidence="1" id="KW-0812">Transmembrane</keyword>
<feature type="signal peptide" evidence="2">
    <location>
        <begin position="1"/>
        <end position="19"/>
    </location>
</feature>
<dbReference type="InterPro" id="IPR021762">
    <property type="entry name" value="DUF3325"/>
</dbReference>
<name>A0ABT6AX28_9BURK</name>
<dbReference type="EMBL" id="JARJLM010000484">
    <property type="protein sequence ID" value="MDF3837181.1"/>
    <property type="molecule type" value="Genomic_DNA"/>
</dbReference>
<feature type="chain" id="PRO_5047412818" evidence="2">
    <location>
        <begin position="20"/>
        <end position="119"/>
    </location>
</feature>
<dbReference type="Proteomes" id="UP001216674">
    <property type="component" value="Unassembled WGS sequence"/>
</dbReference>
<keyword evidence="1" id="KW-0472">Membrane</keyword>
<gene>
    <name evidence="3" type="ORF">P3W85_30125</name>
</gene>
<dbReference type="Pfam" id="PF11804">
    <property type="entry name" value="DUF3325"/>
    <property type="match status" value="1"/>
</dbReference>
<comment type="caution">
    <text evidence="3">The sequence shown here is derived from an EMBL/GenBank/DDBJ whole genome shotgun (WGS) entry which is preliminary data.</text>
</comment>
<feature type="transmembrane region" description="Helical" evidence="1">
    <location>
        <begin position="75"/>
        <end position="94"/>
    </location>
</feature>
<reference evidence="3 4" key="1">
    <citation type="submission" date="2023-03" db="EMBL/GenBank/DDBJ databases">
        <title>Draft assemblies of triclosan tolerant bacteria isolated from returned activated sludge.</title>
        <authorList>
            <person name="Van Hamelsveld S."/>
        </authorList>
    </citation>
    <scope>NUCLEOTIDE SEQUENCE [LARGE SCALE GENOMIC DNA]</scope>
    <source>
        <strain evidence="3 4">GW210010_S58</strain>
    </source>
</reference>
<evidence type="ECO:0000256" key="1">
    <source>
        <dbReference type="SAM" id="Phobius"/>
    </source>
</evidence>
<evidence type="ECO:0000313" key="4">
    <source>
        <dbReference type="Proteomes" id="UP001216674"/>
    </source>
</evidence>